<dbReference type="RefSeq" id="WP_339574191.1">
    <property type="nucleotide sequence ID" value="NZ_JBBIAA010000004.1"/>
</dbReference>
<feature type="region of interest" description="Disordered" evidence="1">
    <location>
        <begin position="35"/>
        <end position="81"/>
    </location>
</feature>
<organism evidence="4 5">
    <name type="scientific">Pseudokineococcus basanitobsidens</name>
    <dbReference type="NCBI Taxonomy" id="1926649"/>
    <lineage>
        <taxon>Bacteria</taxon>
        <taxon>Bacillati</taxon>
        <taxon>Actinomycetota</taxon>
        <taxon>Actinomycetes</taxon>
        <taxon>Kineosporiales</taxon>
        <taxon>Kineosporiaceae</taxon>
        <taxon>Pseudokineococcus</taxon>
    </lineage>
</organism>
<feature type="compositionally biased region" description="Low complexity" evidence="1">
    <location>
        <begin position="49"/>
        <end position="65"/>
    </location>
</feature>
<sequence length="407" mass="41226">MAWSVSAPLPARRRTVAAASVGALLAVAALAGCGEEDEAGSPTPTAELPPATSAPAPGPGTASPSAPAPEPSPAVAGTPAGEAQVLADGLPLPWSAVALPDGSTLVSLRDEARLVRVTPDGEVVDVQTTSPDGTVAGAAPDGEGGLLGLALSPTFAQDSLVYAYVSRAAENVVVRAALDGDALGEPEDLLTGIPRADHHDGGRLAFGPDGMLYVTTGDAGQGRLAQDPLSLAGKILRLAPDGSPAPGNPVEGSPVWTLGHRNVQGLGWDGQGRMYASELGQDTWDELNLITPGSNYGWPEVEGPGGDEATSTGFTDPIVWWSPSQASPSGLAVVDDAVWVSALRGERLWRVPVATSPAGGPVGDPEPYLVGEHGRLRDVSAAPDGGALRVLTNDGDGADQLLRLPLR</sequence>
<evidence type="ECO:0000259" key="3">
    <source>
        <dbReference type="Pfam" id="PF07995"/>
    </source>
</evidence>
<dbReference type="SUPFAM" id="SSF50952">
    <property type="entry name" value="Soluble quinoprotein glucose dehydrogenase"/>
    <property type="match status" value="1"/>
</dbReference>
<protein>
    <submittedName>
        <fullName evidence="4">PQQ-dependent sugar dehydrogenase</fullName>
    </submittedName>
</protein>
<accession>A0ABU8RIL7</accession>
<feature type="chain" id="PRO_5046316899" evidence="2">
    <location>
        <begin position="32"/>
        <end position="407"/>
    </location>
</feature>
<comment type="caution">
    <text evidence="4">The sequence shown here is derived from an EMBL/GenBank/DDBJ whole genome shotgun (WGS) entry which is preliminary data.</text>
</comment>
<evidence type="ECO:0000256" key="2">
    <source>
        <dbReference type="SAM" id="SignalP"/>
    </source>
</evidence>
<dbReference type="EMBL" id="JBBIAA010000004">
    <property type="protein sequence ID" value="MEJ5944809.1"/>
    <property type="molecule type" value="Genomic_DNA"/>
</dbReference>
<dbReference type="PANTHER" id="PTHR19328">
    <property type="entry name" value="HEDGEHOG-INTERACTING PROTEIN"/>
    <property type="match status" value="1"/>
</dbReference>
<feature type="domain" description="Glucose/Sorbosone dehydrogenase" evidence="3">
    <location>
        <begin position="92"/>
        <end position="398"/>
    </location>
</feature>
<evidence type="ECO:0000256" key="1">
    <source>
        <dbReference type="SAM" id="MobiDB-lite"/>
    </source>
</evidence>
<dbReference type="InterPro" id="IPR011041">
    <property type="entry name" value="Quinoprot_gluc/sorb_DH_b-prop"/>
</dbReference>
<evidence type="ECO:0000313" key="4">
    <source>
        <dbReference type="EMBL" id="MEJ5944809.1"/>
    </source>
</evidence>
<feature type="signal peptide" evidence="2">
    <location>
        <begin position="1"/>
        <end position="31"/>
    </location>
</feature>
<name>A0ABU8RIL7_9ACTN</name>
<keyword evidence="2" id="KW-0732">Signal</keyword>
<keyword evidence="5" id="KW-1185">Reference proteome</keyword>
<dbReference type="InterPro" id="IPR011042">
    <property type="entry name" value="6-blade_b-propeller_TolB-like"/>
</dbReference>
<dbReference type="PANTHER" id="PTHR19328:SF13">
    <property type="entry name" value="HIPL1 PROTEIN"/>
    <property type="match status" value="1"/>
</dbReference>
<dbReference type="InterPro" id="IPR012938">
    <property type="entry name" value="Glc/Sorbosone_DH"/>
</dbReference>
<dbReference type="Proteomes" id="UP001387100">
    <property type="component" value="Unassembled WGS sequence"/>
</dbReference>
<reference evidence="4 5" key="1">
    <citation type="journal article" date="2017" name="Int. J. Syst. Evol. Microbiol.">
        <title>Pseudokineococcus basanitobsidens sp. nov., isolated from volcanic rock.</title>
        <authorList>
            <person name="Lee D.W."/>
            <person name="Park M.Y."/>
            <person name="Kim J.J."/>
            <person name="Kim B.S."/>
        </authorList>
    </citation>
    <scope>NUCLEOTIDE SEQUENCE [LARGE SCALE GENOMIC DNA]</scope>
    <source>
        <strain evidence="4 5">DSM 103726</strain>
    </source>
</reference>
<dbReference type="Pfam" id="PF07995">
    <property type="entry name" value="GSDH"/>
    <property type="match status" value="1"/>
</dbReference>
<dbReference type="Gene3D" id="2.120.10.30">
    <property type="entry name" value="TolB, C-terminal domain"/>
    <property type="match status" value="1"/>
</dbReference>
<proteinExistence type="predicted"/>
<evidence type="ECO:0000313" key="5">
    <source>
        <dbReference type="Proteomes" id="UP001387100"/>
    </source>
</evidence>
<gene>
    <name evidence="4" type="ORF">WDZ17_05815</name>
</gene>